<keyword evidence="4" id="KW-1185">Reference proteome</keyword>
<proteinExistence type="predicted"/>
<dbReference type="PANTHER" id="PTHR43049:SF1">
    <property type="entry name" value="EARLY ENDOSOME ANTIGEN"/>
    <property type="match status" value="1"/>
</dbReference>
<accession>A0A5N5MBE5</accession>
<feature type="region of interest" description="Disordered" evidence="1">
    <location>
        <begin position="1"/>
        <end position="61"/>
    </location>
</feature>
<gene>
    <name evidence="3" type="ORF">DKX38_008894</name>
</gene>
<dbReference type="Proteomes" id="UP000326939">
    <property type="component" value="Chromosome 6"/>
</dbReference>
<keyword evidence="2" id="KW-1133">Transmembrane helix</keyword>
<dbReference type="EMBL" id="VDCV01000006">
    <property type="protein sequence ID" value="KAB5551583.1"/>
    <property type="molecule type" value="Genomic_DNA"/>
</dbReference>
<organism evidence="3 4">
    <name type="scientific">Salix brachista</name>
    <dbReference type="NCBI Taxonomy" id="2182728"/>
    <lineage>
        <taxon>Eukaryota</taxon>
        <taxon>Viridiplantae</taxon>
        <taxon>Streptophyta</taxon>
        <taxon>Embryophyta</taxon>
        <taxon>Tracheophyta</taxon>
        <taxon>Spermatophyta</taxon>
        <taxon>Magnoliopsida</taxon>
        <taxon>eudicotyledons</taxon>
        <taxon>Gunneridae</taxon>
        <taxon>Pentapetalae</taxon>
        <taxon>rosids</taxon>
        <taxon>fabids</taxon>
        <taxon>Malpighiales</taxon>
        <taxon>Salicaceae</taxon>
        <taxon>Saliceae</taxon>
        <taxon>Salix</taxon>
    </lineage>
</organism>
<feature type="transmembrane region" description="Helical" evidence="2">
    <location>
        <begin position="71"/>
        <end position="89"/>
    </location>
</feature>
<dbReference type="PANTHER" id="PTHR43049">
    <property type="entry name" value="EARLY ENDOSOME ANTIGEN"/>
    <property type="match status" value="1"/>
</dbReference>
<reference evidence="4" key="1">
    <citation type="journal article" date="2019" name="Gigascience">
        <title>De novo genome assembly of the endangered Acer yangbiense, a plant species with extremely small populations endemic to Yunnan Province, China.</title>
        <authorList>
            <person name="Yang J."/>
            <person name="Wariss H.M."/>
            <person name="Tao L."/>
            <person name="Zhang R."/>
            <person name="Yun Q."/>
            <person name="Hollingsworth P."/>
            <person name="Dao Z."/>
            <person name="Luo G."/>
            <person name="Guo H."/>
            <person name="Ma Y."/>
            <person name="Sun W."/>
        </authorList>
    </citation>
    <scope>NUCLEOTIDE SEQUENCE [LARGE SCALE GENOMIC DNA]</scope>
    <source>
        <strain evidence="4">cv. br00</strain>
    </source>
</reference>
<evidence type="ECO:0000313" key="3">
    <source>
        <dbReference type="EMBL" id="KAB5551583.1"/>
    </source>
</evidence>
<protein>
    <submittedName>
        <fullName evidence="3">Uncharacterized protein</fullName>
    </submittedName>
</protein>
<sequence length="123" mass="13238">MTVEAQLKEQGDGSSPSEQKGGEIKSRDIGAAISTPTKRKSKKKLEAASTQVSSPSETHTQTADVWPAMNFKFILGVALVSIIIGAILGKRYCFKDLRSVDIEADSMKHKPEDFSGLLTDAAL</sequence>
<evidence type="ECO:0000256" key="2">
    <source>
        <dbReference type="SAM" id="Phobius"/>
    </source>
</evidence>
<dbReference type="AlphaFoldDB" id="A0A5N5MBE5"/>
<keyword evidence="2" id="KW-0472">Membrane</keyword>
<feature type="compositionally biased region" description="Basic and acidic residues" evidence="1">
    <location>
        <begin position="1"/>
        <end position="11"/>
    </location>
</feature>
<evidence type="ECO:0000313" key="4">
    <source>
        <dbReference type="Proteomes" id="UP000326939"/>
    </source>
</evidence>
<evidence type="ECO:0000256" key="1">
    <source>
        <dbReference type="SAM" id="MobiDB-lite"/>
    </source>
</evidence>
<name>A0A5N5MBE5_9ROSI</name>
<feature type="compositionally biased region" description="Polar residues" evidence="1">
    <location>
        <begin position="48"/>
        <end position="61"/>
    </location>
</feature>
<keyword evidence="2" id="KW-0812">Transmembrane</keyword>
<comment type="caution">
    <text evidence="3">The sequence shown here is derived from an EMBL/GenBank/DDBJ whole genome shotgun (WGS) entry which is preliminary data.</text>
</comment>